<dbReference type="Pfam" id="PF00440">
    <property type="entry name" value="TetR_N"/>
    <property type="match status" value="1"/>
</dbReference>
<dbReference type="PANTHER" id="PTHR43479:SF12">
    <property type="entry name" value="TRANSCRIPTIONAL REGULATORY PROTEIN"/>
    <property type="match status" value="1"/>
</dbReference>
<dbReference type="EMBL" id="WBVQ01000003">
    <property type="protein sequence ID" value="KAB2815139.1"/>
    <property type="molecule type" value="Genomic_DNA"/>
</dbReference>
<proteinExistence type="predicted"/>
<dbReference type="SUPFAM" id="SSF46689">
    <property type="entry name" value="Homeodomain-like"/>
    <property type="match status" value="1"/>
</dbReference>
<dbReference type="Proteomes" id="UP000484164">
    <property type="component" value="Unassembled WGS sequence"/>
</dbReference>
<protein>
    <submittedName>
        <fullName evidence="4">TetR/AcrR family transcriptional regulator</fullName>
    </submittedName>
</protein>
<evidence type="ECO:0000313" key="4">
    <source>
        <dbReference type="EMBL" id="KAB2815139.1"/>
    </source>
</evidence>
<dbReference type="OrthoDB" id="9785164at2"/>
<accession>A0A6L3ZCT7</accession>
<comment type="caution">
    <text evidence="4">The sequence shown here is derived from an EMBL/GenBank/DDBJ whole genome shotgun (WGS) entry which is preliminary data.</text>
</comment>
<dbReference type="GO" id="GO:0003677">
    <property type="term" value="F:DNA binding"/>
    <property type="evidence" value="ECO:0007669"/>
    <property type="project" value="UniProtKB-UniRule"/>
</dbReference>
<sequence>MKTKEKILLKSLELFNEEGLKEVTLRQIASSLGMSQGNLNYHFKTKSDIVSELYYKLVSAMDHEMNQLSSERPILSFLYESALISMNTLFEYRFITRDLYLVLSGDPELKAHYLQLQLLRKQQYLYVFEQLTKEGLMRKQELDGEYDRLYERMNILGDNWINAADFFLKERGGKVSHYHRVLFEMIYPYLTTSGKRQYQELLK</sequence>
<feature type="domain" description="HTH tetR-type" evidence="3">
    <location>
        <begin position="1"/>
        <end position="61"/>
    </location>
</feature>
<gene>
    <name evidence="4" type="ORF">F8C82_13655</name>
</gene>
<keyword evidence="5" id="KW-1185">Reference proteome</keyword>
<evidence type="ECO:0000256" key="2">
    <source>
        <dbReference type="PROSITE-ProRule" id="PRU00335"/>
    </source>
</evidence>
<dbReference type="InterPro" id="IPR009057">
    <property type="entry name" value="Homeodomain-like_sf"/>
</dbReference>
<evidence type="ECO:0000259" key="3">
    <source>
        <dbReference type="PROSITE" id="PS50977"/>
    </source>
</evidence>
<dbReference type="InterPro" id="IPR050624">
    <property type="entry name" value="HTH-type_Tx_Regulator"/>
</dbReference>
<evidence type="ECO:0000313" key="5">
    <source>
        <dbReference type="Proteomes" id="UP000484164"/>
    </source>
</evidence>
<dbReference type="PANTHER" id="PTHR43479">
    <property type="entry name" value="ACREF/ENVCD OPERON REPRESSOR-RELATED"/>
    <property type="match status" value="1"/>
</dbReference>
<dbReference type="RefSeq" id="WP_151694177.1">
    <property type="nucleotide sequence ID" value="NZ_BMGX01000001.1"/>
</dbReference>
<evidence type="ECO:0000256" key="1">
    <source>
        <dbReference type="ARBA" id="ARBA00023125"/>
    </source>
</evidence>
<dbReference type="PROSITE" id="PS50977">
    <property type="entry name" value="HTH_TETR_2"/>
    <property type="match status" value="1"/>
</dbReference>
<dbReference type="InterPro" id="IPR001647">
    <property type="entry name" value="HTH_TetR"/>
</dbReference>
<dbReference type="Pfam" id="PF13972">
    <property type="entry name" value="TetR"/>
    <property type="match status" value="1"/>
</dbReference>
<dbReference type="PRINTS" id="PR00455">
    <property type="entry name" value="HTHTETR"/>
</dbReference>
<name>A0A6L3ZCT7_9FLAO</name>
<dbReference type="Gene3D" id="1.10.357.10">
    <property type="entry name" value="Tetracycline Repressor, domain 2"/>
    <property type="match status" value="1"/>
</dbReference>
<keyword evidence="1 2" id="KW-0238">DNA-binding</keyword>
<reference evidence="4 5" key="1">
    <citation type="submission" date="2019-10" db="EMBL/GenBank/DDBJ databases">
        <title>Genome sequence of Phaeocystidibacter marisrubri JCM30614 (type strain).</title>
        <authorList>
            <person name="Bowman J.P."/>
        </authorList>
    </citation>
    <scope>NUCLEOTIDE SEQUENCE [LARGE SCALE GENOMIC DNA]</scope>
    <source>
        <strain evidence="4 5">JCM 30614</strain>
    </source>
</reference>
<organism evidence="4 5">
    <name type="scientific">Phaeocystidibacter marisrubri</name>
    <dbReference type="NCBI Taxonomy" id="1577780"/>
    <lineage>
        <taxon>Bacteria</taxon>
        <taxon>Pseudomonadati</taxon>
        <taxon>Bacteroidota</taxon>
        <taxon>Flavobacteriia</taxon>
        <taxon>Flavobacteriales</taxon>
        <taxon>Phaeocystidibacteraceae</taxon>
        <taxon>Phaeocystidibacter</taxon>
    </lineage>
</organism>
<dbReference type="InterPro" id="IPR025722">
    <property type="entry name" value="TetR"/>
</dbReference>
<dbReference type="AlphaFoldDB" id="A0A6L3ZCT7"/>
<feature type="DNA-binding region" description="H-T-H motif" evidence="2">
    <location>
        <begin position="24"/>
        <end position="43"/>
    </location>
</feature>